<feature type="transmembrane region" description="Helical" evidence="9">
    <location>
        <begin position="55"/>
        <end position="73"/>
    </location>
</feature>
<feature type="transmembrane region" description="Helical" evidence="9">
    <location>
        <begin position="229"/>
        <end position="251"/>
    </location>
</feature>
<dbReference type="GO" id="GO:0016020">
    <property type="term" value="C:membrane"/>
    <property type="evidence" value="ECO:0007669"/>
    <property type="project" value="InterPro"/>
</dbReference>
<comment type="catalytic activity">
    <reaction evidence="1">
        <text>ATP + protein L-histidine = ADP + protein N-phospho-L-histidine.</text>
        <dbReference type="EC" id="2.7.13.3"/>
    </reaction>
</comment>
<dbReference type="GO" id="GO:0046983">
    <property type="term" value="F:protein dimerization activity"/>
    <property type="evidence" value="ECO:0007669"/>
    <property type="project" value="InterPro"/>
</dbReference>
<feature type="domain" description="Signal transduction histidine kinase subgroup 3 dimerisation and phosphoacceptor" evidence="10">
    <location>
        <begin position="460"/>
        <end position="528"/>
    </location>
</feature>
<feature type="transmembrane region" description="Helical" evidence="9">
    <location>
        <begin position="204"/>
        <end position="223"/>
    </location>
</feature>
<reference evidence="11" key="1">
    <citation type="submission" date="2020-02" db="EMBL/GenBank/DDBJ databases">
        <authorList>
            <person name="Meier V. D."/>
        </authorList>
    </citation>
    <scope>NUCLEOTIDE SEQUENCE</scope>
    <source>
        <strain evidence="11">AVDCRST_MAG53</strain>
    </source>
</reference>
<protein>
    <recommendedName>
        <fullName evidence="2">histidine kinase</fullName>
        <ecNumber evidence="2">2.7.13.3</ecNumber>
    </recommendedName>
</protein>
<gene>
    <name evidence="11" type="ORF">AVDCRST_MAG53-1746</name>
</gene>
<dbReference type="AlphaFoldDB" id="A0A6J4SIQ3"/>
<dbReference type="InterPro" id="IPR036890">
    <property type="entry name" value="HATPase_C_sf"/>
</dbReference>
<keyword evidence="5" id="KW-0547">Nucleotide-binding</keyword>
<evidence type="ECO:0000256" key="5">
    <source>
        <dbReference type="ARBA" id="ARBA00022741"/>
    </source>
</evidence>
<keyword evidence="4" id="KW-0808">Transferase</keyword>
<feature type="transmembrane region" description="Helical" evidence="9">
    <location>
        <begin position="93"/>
        <end position="113"/>
    </location>
</feature>
<evidence type="ECO:0000256" key="9">
    <source>
        <dbReference type="SAM" id="Phobius"/>
    </source>
</evidence>
<keyword evidence="9" id="KW-0472">Membrane</keyword>
<evidence type="ECO:0000256" key="8">
    <source>
        <dbReference type="ARBA" id="ARBA00023012"/>
    </source>
</evidence>
<feature type="transmembrane region" description="Helical" evidence="9">
    <location>
        <begin position="164"/>
        <end position="184"/>
    </location>
</feature>
<accession>A0A6J4SIQ3</accession>
<evidence type="ECO:0000256" key="3">
    <source>
        <dbReference type="ARBA" id="ARBA00022553"/>
    </source>
</evidence>
<dbReference type="Pfam" id="PF07730">
    <property type="entry name" value="HisKA_3"/>
    <property type="match status" value="1"/>
</dbReference>
<evidence type="ECO:0000256" key="7">
    <source>
        <dbReference type="ARBA" id="ARBA00022840"/>
    </source>
</evidence>
<dbReference type="InterPro" id="IPR050482">
    <property type="entry name" value="Sensor_HK_TwoCompSys"/>
</dbReference>
<evidence type="ECO:0000259" key="10">
    <source>
        <dbReference type="Pfam" id="PF07730"/>
    </source>
</evidence>
<feature type="transmembrane region" description="Helical" evidence="9">
    <location>
        <begin position="125"/>
        <end position="144"/>
    </location>
</feature>
<dbReference type="EMBL" id="CADCVR010000053">
    <property type="protein sequence ID" value="CAA9495024.1"/>
    <property type="molecule type" value="Genomic_DNA"/>
</dbReference>
<proteinExistence type="predicted"/>
<feature type="transmembrane region" description="Helical" evidence="9">
    <location>
        <begin position="263"/>
        <end position="287"/>
    </location>
</feature>
<name>A0A6J4SIQ3_9ACTN</name>
<dbReference type="SUPFAM" id="SSF55874">
    <property type="entry name" value="ATPase domain of HSP90 chaperone/DNA topoisomerase II/histidine kinase"/>
    <property type="match status" value="1"/>
</dbReference>
<dbReference type="Gene3D" id="1.20.5.1930">
    <property type="match status" value="1"/>
</dbReference>
<evidence type="ECO:0000256" key="2">
    <source>
        <dbReference type="ARBA" id="ARBA00012438"/>
    </source>
</evidence>
<dbReference type="PANTHER" id="PTHR24421">
    <property type="entry name" value="NITRATE/NITRITE SENSOR PROTEIN NARX-RELATED"/>
    <property type="match status" value="1"/>
</dbReference>
<evidence type="ECO:0000313" key="11">
    <source>
        <dbReference type="EMBL" id="CAA9495024.1"/>
    </source>
</evidence>
<dbReference type="Gene3D" id="3.30.565.10">
    <property type="entry name" value="Histidine kinase-like ATPase, C-terminal domain"/>
    <property type="match status" value="1"/>
</dbReference>
<keyword evidence="9" id="KW-1133">Transmembrane helix</keyword>
<sequence length="649" mass="68412">MPAGLFAATLASEVAAVALTWGLKPSYDTAVYAVYALTSAGAGALIASRHPANPIGWLFCVAALWNALAADVAQGWGLRAAESGWSGGTVGEVIALTSWMPSGLAIVLTFLLFPDGRLLRPAWRILVWVQVLGILLATPGWAVSADLGPDFVANTNPYAVDNPVTAALRVIGTTLFLGSFAASVVPLTQRLRRSTGLERQQLKLFAFAAVWTVIILAPSPILWNVTPVVRPLVAVAATAVPIATCIAILRYRLYDIDVVISRTLAYGVLTVFLAATYAASVVVIGAAAGRDSAWATAGATLAVAAAFGPLRRRVQDVVDRRFNRARFAALQQMTVFLDDLRAGRAAPEEVERALRAALAVDDLEVRLFLPDSGLAVDLSGTPVADDPGDGRRRWPIRHAGTTLGTLLIPAEHSQNGALVAKVLDAGALAIEIARLRVGLRHQLEAVEASRARIVVAADEERRRLERDLHDGAQQRLVSIGLALRHAQHALGSAVETEVNRTLDDAVAEITVAIDELRGLAGGLRPAQLEGGVGPALRDLARRAPLPVEVDVNSDRFPADVETAAYFTACEGLTNAIKHARATKVVLRAFHEDGRLVVSVVDDGVGGALPTNRSGLTGLSDRVAARGGTLRIDSAAGHGTTLLAVFPCAS</sequence>
<dbReference type="CDD" id="cd16917">
    <property type="entry name" value="HATPase_UhpB-NarQ-NarX-like"/>
    <property type="match status" value="1"/>
</dbReference>
<keyword evidence="8" id="KW-0902">Two-component regulatory system</keyword>
<evidence type="ECO:0000256" key="6">
    <source>
        <dbReference type="ARBA" id="ARBA00022777"/>
    </source>
</evidence>
<feature type="transmembrane region" description="Helical" evidence="9">
    <location>
        <begin position="293"/>
        <end position="310"/>
    </location>
</feature>
<evidence type="ECO:0000256" key="1">
    <source>
        <dbReference type="ARBA" id="ARBA00000085"/>
    </source>
</evidence>
<feature type="transmembrane region" description="Helical" evidence="9">
    <location>
        <begin position="32"/>
        <end position="48"/>
    </location>
</feature>
<keyword evidence="7" id="KW-0067">ATP-binding</keyword>
<keyword evidence="6 11" id="KW-0418">Kinase</keyword>
<dbReference type="PANTHER" id="PTHR24421:SF10">
    <property type="entry name" value="NITRATE_NITRITE SENSOR PROTEIN NARQ"/>
    <property type="match status" value="1"/>
</dbReference>
<organism evidence="11">
    <name type="scientific">uncultured Solirubrobacteraceae bacterium</name>
    <dbReference type="NCBI Taxonomy" id="1162706"/>
    <lineage>
        <taxon>Bacteria</taxon>
        <taxon>Bacillati</taxon>
        <taxon>Actinomycetota</taxon>
        <taxon>Thermoleophilia</taxon>
        <taxon>Solirubrobacterales</taxon>
        <taxon>Solirubrobacteraceae</taxon>
        <taxon>environmental samples</taxon>
    </lineage>
</organism>
<keyword evidence="9" id="KW-0812">Transmembrane</keyword>
<evidence type="ECO:0000256" key="4">
    <source>
        <dbReference type="ARBA" id="ARBA00022679"/>
    </source>
</evidence>
<dbReference type="GO" id="GO:0000155">
    <property type="term" value="F:phosphorelay sensor kinase activity"/>
    <property type="evidence" value="ECO:0007669"/>
    <property type="project" value="InterPro"/>
</dbReference>
<keyword evidence="3" id="KW-0597">Phosphoprotein</keyword>
<dbReference type="GO" id="GO:0005524">
    <property type="term" value="F:ATP binding"/>
    <property type="evidence" value="ECO:0007669"/>
    <property type="project" value="UniProtKB-KW"/>
</dbReference>
<dbReference type="InterPro" id="IPR011712">
    <property type="entry name" value="Sig_transdc_His_kin_sub3_dim/P"/>
</dbReference>
<dbReference type="EC" id="2.7.13.3" evidence="2"/>